<protein>
    <submittedName>
        <fullName evidence="2">Uncharacterized protein</fullName>
    </submittedName>
</protein>
<keyword evidence="3" id="KW-1185">Reference proteome</keyword>
<organism evidence="2 4">
    <name type="scientific">Klebsiella spallanzanii</name>
    <dbReference type="NCBI Taxonomy" id="2587528"/>
    <lineage>
        <taxon>Bacteria</taxon>
        <taxon>Pseudomonadati</taxon>
        <taxon>Pseudomonadota</taxon>
        <taxon>Gammaproteobacteria</taxon>
        <taxon>Enterobacterales</taxon>
        <taxon>Enterobacteriaceae</taxon>
        <taxon>Klebsiella/Raoultella group</taxon>
        <taxon>Klebsiella</taxon>
    </lineage>
</organism>
<name>A0A564ICP7_9ENTR</name>
<dbReference type="Proteomes" id="UP000318370">
    <property type="component" value="Unassembled WGS sequence"/>
</dbReference>
<dbReference type="EMBL" id="CABGHF010000009">
    <property type="protein sequence ID" value="VUS56555.1"/>
    <property type="molecule type" value="Genomic_DNA"/>
</dbReference>
<accession>A0A564ICP7</accession>
<dbReference type="EMBL" id="CABGGS010000008">
    <property type="protein sequence ID" value="VUS41828.1"/>
    <property type="molecule type" value="Genomic_DNA"/>
</dbReference>
<dbReference type="Proteomes" id="UP000317652">
    <property type="component" value="Unassembled WGS sequence"/>
</dbReference>
<gene>
    <name evidence="2" type="ORF">SB6408_04719</name>
    <name evidence="1" type="ORF">SB6411_05521</name>
</gene>
<evidence type="ECO:0000313" key="1">
    <source>
        <dbReference type="EMBL" id="VUS41828.1"/>
    </source>
</evidence>
<reference evidence="3 4" key="1">
    <citation type="submission" date="2019-07" db="EMBL/GenBank/DDBJ databases">
        <authorList>
            <person name="Brisse S."/>
            <person name="Rodrigues C."/>
            <person name="Thorpe H."/>
        </authorList>
    </citation>
    <scope>NUCLEOTIDE SEQUENCE [LARGE SCALE GENOMIC DNA]</scope>
    <source>
        <strain evidence="2">SB6408</strain>
        <strain evidence="1">SB6411</strain>
    </source>
</reference>
<evidence type="ECO:0000313" key="4">
    <source>
        <dbReference type="Proteomes" id="UP000318370"/>
    </source>
</evidence>
<proteinExistence type="predicted"/>
<sequence length="121" mass="12920">MAAANRTTNACPESFSTIPEANLLHFPLVDAIHHLDFSPLTPEENLALSFGCEECLAGLCHTLHFLGDSLVTMANEDPVPFSAESVCQLGHSLACISQLIPALALLEAKADRQVFASDSLN</sequence>
<dbReference type="RefSeq" id="WP_142462588.1">
    <property type="nucleotide sequence ID" value="NZ_CABGGS010000008.1"/>
</dbReference>
<dbReference type="AlphaFoldDB" id="A0A564ICP7"/>
<evidence type="ECO:0000313" key="2">
    <source>
        <dbReference type="EMBL" id="VUS56555.1"/>
    </source>
</evidence>
<evidence type="ECO:0000313" key="3">
    <source>
        <dbReference type="Proteomes" id="UP000317652"/>
    </source>
</evidence>